<organism evidence="2 3">
    <name type="scientific">Brumicola pallidula DSM 14239 = ACAM 615</name>
    <dbReference type="NCBI Taxonomy" id="1121922"/>
    <lineage>
        <taxon>Bacteria</taxon>
        <taxon>Pseudomonadati</taxon>
        <taxon>Pseudomonadota</taxon>
        <taxon>Gammaproteobacteria</taxon>
        <taxon>Alteromonadales</taxon>
        <taxon>Alteromonadaceae</taxon>
        <taxon>Brumicola</taxon>
    </lineage>
</organism>
<evidence type="ECO:0000313" key="2">
    <source>
        <dbReference type="EMBL" id="GAC29421.1"/>
    </source>
</evidence>
<evidence type="ECO:0000256" key="1">
    <source>
        <dbReference type="SAM" id="Phobius"/>
    </source>
</evidence>
<protein>
    <submittedName>
        <fullName evidence="2">Uncharacterized protein</fullName>
    </submittedName>
</protein>
<dbReference type="AlphaFoldDB" id="K6YZQ6"/>
<keyword evidence="1" id="KW-0812">Transmembrane</keyword>
<gene>
    <name evidence="2" type="ORF">GPAL_2564</name>
</gene>
<dbReference type="Proteomes" id="UP000006251">
    <property type="component" value="Unassembled WGS sequence"/>
</dbReference>
<accession>K6YZQ6</accession>
<reference evidence="3" key="1">
    <citation type="journal article" date="2014" name="Environ. Microbiol.">
        <title>Comparative genomics of the marine bacterial genus Glaciecola reveals the high degree of genomic diversity and genomic characteristic for cold adaptation.</title>
        <authorList>
            <person name="Qin Q.L."/>
            <person name="Xie B.B."/>
            <person name="Yu Y."/>
            <person name="Shu Y.L."/>
            <person name="Rong J.C."/>
            <person name="Zhang Y.J."/>
            <person name="Zhao D.L."/>
            <person name="Chen X.L."/>
            <person name="Zhang X.Y."/>
            <person name="Chen B."/>
            <person name="Zhou B.C."/>
            <person name="Zhang Y.Z."/>
        </authorList>
    </citation>
    <scope>NUCLEOTIDE SEQUENCE [LARGE SCALE GENOMIC DNA]</scope>
    <source>
        <strain evidence="3">ACAM 615</strain>
    </source>
</reference>
<name>K6YZQ6_9ALTE</name>
<proteinExistence type="predicted"/>
<dbReference type="EMBL" id="BAEQ01000045">
    <property type="protein sequence ID" value="GAC29421.1"/>
    <property type="molecule type" value="Genomic_DNA"/>
</dbReference>
<evidence type="ECO:0000313" key="3">
    <source>
        <dbReference type="Proteomes" id="UP000006251"/>
    </source>
</evidence>
<keyword evidence="1" id="KW-1133">Transmembrane helix</keyword>
<keyword evidence="3" id="KW-1185">Reference proteome</keyword>
<sequence length="74" mass="8200">MKNLRYHFLSLLVTLLVAGSFLSLAKLSGVINSFSLTLLWSAIAATIISQLYDREIKIPPKPISIIVLKSEKTL</sequence>
<feature type="transmembrane region" description="Helical" evidence="1">
    <location>
        <begin position="35"/>
        <end position="52"/>
    </location>
</feature>
<keyword evidence="1" id="KW-0472">Membrane</keyword>
<comment type="caution">
    <text evidence="2">The sequence shown here is derived from an EMBL/GenBank/DDBJ whole genome shotgun (WGS) entry which is preliminary data.</text>
</comment>